<evidence type="ECO:0000256" key="2">
    <source>
        <dbReference type="PIRSR" id="PIRSR006232-1"/>
    </source>
</evidence>
<keyword evidence="2" id="KW-0479">Metal-binding</keyword>
<evidence type="ECO:0000313" key="7">
    <source>
        <dbReference type="Proteomes" id="UP000027936"/>
    </source>
</evidence>
<gene>
    <name evidence="6" type="ORF">M670_02471</name>
</gene>
<dbReference type="InterPro" id="IPR003829">
    <property type="entry name" value="Pirin_N_dom"/>
</dbReference>
<dbReference type="OrthoDB" id="321327at2"/>
<dbReference type="InterPro" id="IPR041602">
    <property type="entry name" value="Quercetinase_C"/>
</dbReference>
<name>A0A072NMD7_SCHAZ</name>
<feature type="domain" description="Quercetin 2,3-dioxygenase C-terminal cupin" evidence="5">
    <location>
        <begin position="147"/>
        <end position="229"/>
    </location>
</feature>
<dbReference type="InterPro" id="IPR012093">
    <property type="entry name" value="Pirin"/>
</dbReference>
<proteinExistence type="inferred from homology"/>
<dbReference type="PATRIC" id="fig|1348973.3.peg.2389"/>
<feature type="binding site" evidence="2">
    <location>
        <position position="101"/>
    </location>
    <ligand>
        <name>Fe cation</name>
        <dbReference type="ChEBI" id="CHEBI:24875"/>
    </ligand>
</feature>
<feature type="binding site" evidence="2">
    <location>
        <position position="59"/>
    </location>
    <ligand>
        <name>Fe cation</name>
        <dbReference type="ChEBI" id="CHEBI:24875"/>
    </ligand>
</feature>
<dbReference type="PANTHER" id="PTHR43212:SF3">
    <property type="entry name" value="QUERCETIN 2,3-DIOXYGENASE"/>
    <property type="match status" value="1"/>
</dbReference>
<dbReference type="AlphaFoldDB" id="A0A072NMD7"/>
<dbReference type="InterPro" id="IPR014710">
    <property type="entry name" value="RmlC-like_jellyroll"/>
</dbReference>
<dbReference type="Pfam" id="PF02678">
    <property type="entry name" value="Pirin"/>
    <property type="match status" value="1"/>
</dbReference>
<dbReference type="InterPro" id="IPR011051">
    <property type="entry name" value="RmlC_Cupin_sf"/>
</dbReference>
<dbReference type="Proteomes" id="UP000027936">
    <property type="component" value="Unassembled WGS sequence"/>
</dbReference>
<comment type="caution">
    <text evidence="6">The sequence shown here is derived from an EMBL/GenBank/DDBJ whole genome shotgun (WGS) entry which is preliminary data.</text>
</comment>
<dbReference type="SUPFAM" id="SSF51182">
    <property type="entry name" value="RmlC-like cupins"/>
    <property type="match status" value="1"/>
</dbReference>
<feature type="domain" description="Pirin N-terminal" evidence="4">
    <location>
        <begin position="12"/>
        <end position="118"/>
    </location>
</feature>
<accession>A0A072NMD7</accession>
<evidence type="ECO:0000259" key="4">
    <source>
        <dbReference type="Pfam" id="PF02678"/>
    </source>
</evidence>
<evidence type="ECO:0000259" key="5">
    <source>
        <dbReference type="Pfam" id="PF17954"/>
    </source>
</evidence>
<dbReference type="EMBL" id="JJRY01000008">
    <property type="protein sequence ID" value="KEF38427.1"/>
    <property type="molecule type" value="Genomic_DNA"/>
</dbReference>
<evidence type="ECO:0000256" key="1">
    <source>
        <dbReference type="ARBA" id="ARBA00008416"/>
    </source>
</evidence>
<dbReference type="PIRSF" id="PIRSF006232">
    <property type="entry name" value="Pirin"/>
    <property type="match status" value="1"/>
</dbReference>
<reference evidence="6 7" key="1">
    <citation type="submission" date="2014-04" db="EMBL/GenBank/DDBJ databases">
        <title>Draft genome sequence of Bacillus azotoformans MEV2011, a (co-) denitrifying strain unable to grow in the presence of oxygen.</title>
        <authorList>
            <person name="Nielsen M."/>
            <person name="Schreiber L."/>
            <person name="Finster K."/>
            <person name="Schramm A."/>
        </authorList>
    </citation>
    <scope>NUCLEOTIDE SEQUENCE [LARGE SCALE GENOMIC DNA]</scope>
    <source>
        <strain evidence="6 7">MEV2011</strain>
    </source>
</reference>
<dbReference type="Pfam" id="PF17954">
    <property type="entry name" value="Pirin_C_2"/>
    <property type="match status" value="1"/>
</dbReference>
<evidence type="ECO:0000256" key="3">
    <source>
        <dbReference type="RuleBase" id="RU003457"/>
    </source>
</evidence>
<dbReference type="RefSeq" id="WP_035195791.1">
    <property type="nucleotide sequence ID" value="NZ_JJRY01000008.1"/>
</dbReference>
<keyword evidence="2" id="KW-0408">Iron</keyword>
<dbReference type="PANTHER" id="PTHR43212">
    <property type="entry name" value="QUERCETIN 2,3-DIOXYGENASE"/>
    <property type="match status" value="1"/>
</dbReference>
<sequence length="234" mass="26601">MLKKIDSNQMGSSNLGWLRSKFHFSFAEYYNPDNIQFGVLRVINDDLINPQTGFGTHPHRDMEIISYAVNGELTHGDSMGNKNTITRGHVQYMSAGTGVLHSEHNLGVDTLRLLQIWILPDQYGYTPNYGDYRFNWDDRKNKWLHMVSGVGGDAPIQIHQDANIYSLELEQGKEIGFPVKEGRQAYLVQIEGTSTINGIELNDRDGMEIVEEDITIQSENTSHILIIEMKKTDQ</sequence>
<organism evidence="6 7">
    <name type="scientific">Schinkia azotoformans MEV2011</name>
    <dbReference type="NCBI Taxonomy" id="1348973"/>
    <lineage>
        <taxon>Bacteria</taxon>
        <taxon>Bacillati</taxon>
        <taxon>Bacillota</taxon>
        <taxon>Bacilli</taxon>
        <taxon>Bacillales</taxon>
        <taxon>Bacillaceae</taxon>
        <taxon>Calidifontibacillus/Schinkia group</taxon>
        <taxon>Schinkia</taxon>
    </lineage>
</organism>
<dbReference type="Gene3D" id="2.60.120.10">
    <property type="entry name" value="Jelly Rolls"/>
    <property type="match status" value="2"/>
</dbReference>
<dbReference type="CDD" id="cd02910">
    <property type="entry name" value="cupin_Yhhw_N"/>
    <property type="match status" value="1"/>
</dbReference>
<feature type="binding site" evidence="2">
    <location>
        <position position="57"/>
    </location>
    <ligand>
        <name>Fe cation</name>
        <dbReference type="ChEBI" id="CHEBI:24875"/>
    </ligand>
</feature>
<evidence type="ECO:0000313" key="6">
    <source>
        <dbReference type="EMBL" id="KEF38427.1"/>
    </source>
</evidence>
<dbReference type="GO" id="GO:0046872">
    <property type="term" value="F:metal ion binding"/>
    <property type="evidence" value="ECO:0007669"/>
    <property type="project" value="UniProtKB-KW"/>
</dbReference>
<protein>
    <submittedName>
        <fullName evidence="6">Pirin-related protein</fullName>
    </submittedName>
</protein>
<comment type="cofactor">
    <cofactor evidence="2">
        <name>Fe cation</name>
        <dbReference type="ChEBI" id="CHEBI:24875"/>
    </cofactor>
    <text evidence="2">Binds 1 Fe cation per subunit.</text>
</comment>
<comment type="similarity">
    <text evidence="1 3">Belongs to the pirin family.</text>
</comment>
<feature type="binding site" evidence="2">
    <location>
        <position position="103"/>
    </location>
    <ligand>
        <name>Fe cation</name>
        <dbReference type="ChEBI" id="CHEBI:24875"/>
    </ligand>
</feature>